<reference evidence="8 9" key="1">
    <citation type="submission" date="2024-05" db="EMBL/GenBank/DDBJ databases">
        <authorList>
            <person name="Duchaud E."/>
        </authorList>
    </citation>
    <scope>NUCLEOTIDE SEQUENCE [LARGE SCALE GENOMIC DNA]</scope>
    <source>
        <strain evidence="8">Ena-SAMPLE-TAB-13-05-2024-13:56:06:370-140302</strain>
    </source>
</reference>
<evidence type="ECO:0000256" key="7">
    <source>
        <dbReference type="RuleBase" id="RU003879"/>
    </source>
</evidence>
<gene>
    <name evidence="8" type="ORF">T190607A01A_10431</name>
</gene>
<keyword evidence="7" id="KW-0653">Protein transport</keyword>
<name>A0ABP1EFD3_9FLAO</name>
<comment type="subcellular location">
    <subcellularLocation>
        <location evidence="1">Cell membrane</location>
        <topology evidence="1">Single-pass membrane protein</topology>
    </subcellularLocation>
    <subcellularLocation>
        <location evidence="7">Cell membrane</location>
        <topology evidence="7">Single-pass type II membrane protein</topology>
    </subcellularLocation>
</comment>
<evidence type="ECO:0000256" key="2">
    <source>
        <dbReference type="ARBA" id="ARBA00005811"/>
    </source>
</evidence>
<evidence type="ECO:0000256" key="5">
    <source>
        <dbReference type="ARBA" id="ARBA00022989"/>
    </source>
</evidence>
<dbReference type="Proteomes" id="UP001497416">
    <property type="component" value="Unassembled WGS sequence"/>
</dbReference>
<keyword evidence="4 7" id="KW-0812">Transmembrane</keyword>
<evidence type="ECO:0000313" key="9">
    <source>
        <dbReference type="Proteomes" id="UP001497416"/>
    </source>
</evidence>
<proteinExistence type="inferred from homology"/>
<dbReference type="Pfam" id="PF02472">
    <property type="entry name" value="ExbD"/>
    <property type="match status" value="1"/>
</dbReference>
<accession>A0ABP1EFD3</accession>
<comment type="similarity">
    <text evidence="2 7">Belongs to the ExbD/TolR family.</text>
</comment>
<dbReference type="PANTHER" id="PTHR30558">
    <property type="entry name" value="EXBD MEMBRANE COMPONENT OF PMF-DRIVEN MACROMOLECULE IMPORT SYSTEM"/>
    <property type="match status" value="1"/>
</dbReference>
<dbReference type="InterPro" id="IPR003400">
    <property type="entry name" value="ExbD"/>
</dbReference>
<keyword evidence="9" id="KW-1185">Reference proteome</keyword>
<sequence>MKRKRISEINAGSMADIAFLLLIFFLVTTTLEVDKGLFSKIAQDNPETLDTHKRNVFDISINRNNEIALGNTIITIDEIPQLAQDFIDNGAGKDANGNSCDWCNGKKLPSSSDHPAKAIITIEADREASYETYVSVLDKVHNAYNSLRNKLALKLYRKTYTELEAIYKNTHEKAIYDQIEVIKSKYPMLIGNIEIESALAKK</sequence>
<dbReference type="EMBL" id="CAXIXY010000003">
    <property type="protein sequence ID" value="CAL2076855.1"/>
    <property type="molecule type" value="Genomic_DNA"/>
</dbReference>
<evidence type="ECO:0000256" key="4">
    <source>
        <dbReference type="ARBA" id="ARBA00022692"/>
    </source>
</evidence>
<dbReference type="RefSeq" id="WP_348710006.1">
    <property type="nucleotide sequence ID" value="NZ_CAXIXY010000003.1"/>
</dbReference>
<evidence type="ECO:0000313" key="8">
    <source>
        <dbReference type="EMBL" id="CAL2076855.1"/>
    </source>
</evidence>
<comment type="caution">
    <text evidence="8">The sequence shown here is derived from an EMBL/GenBank/DDBJ whole genome shotgun (WGS) entry which is preliminary data.</text>
</comment>
<organism evidence="8 9">
    <name type="scientific">Tenacibaculum platacis</name>
    <dbReference type="NCBI Taxonomy" id="3137852"/>
    <lineage>
        <taxon>Bacteria</taxon>
        <taxon>Pseudomonadati</taxon>
        <taxon>Bacteroidota</taxon>
        <taxon>Flavobacteriia</taxon>
        <taxon>Flavobacteriales</taxon>
        <taxon>Flavobacteriaceae</taxon>
        <taxon>Tenacibaculum</taxon>
    </lineage>
</organism>
<protein>
    <submittedName>
        <fullName evidence="8">Biopolymer transport protein ExbD</fullName>
    </submittedName>
</protein>
<dbReference type="PANTHER" id="PTHR30558:SF3">
    <property type="entry name" value="BIOPOLYMER TRANSPORT PROTEIN EXBD-RELATED"/>
    <property type="match status" value="1"/>
</dbReference>
<keyword evidence="5" id="KW-1133">Transmembrane helix</keyword>
<keyword evidence="3" id="KW-1003">Cell membrane</keyword>
<keyword evidence="7" id="KW-0813">Transport</keyword>
<evidence type="ECO:0000256" key="6">
    <source>
        <dbReference type="ARBA" id="ARBA00023136"/>
    </source>
</evidence>
<evidence type="ECO:0000256" key="1">
    <source>
        <dbReference type="ARBA" id="ARBA00004162"/>
    </source>
</evidence>
<evidence type="ECO:0000256" key="3">
    <source>
        <dbReference type="ARBA" id="ARBA00022475"/>
    </source>
</evidence>
<keyword evidence="6" id="KW-0472">Membrane</keyword>